<proteinExistence type="predicted"/>
<evidence type="ECO:0000313" key="2">
    <source>
        <dbReference type="Proteomes" id="UP000006867"/>
    </source>
</evidence>
<dbReference type="EMBL" id="CP002207">
    <property type="protein sequence ID" value="ADP32533.1"/>
    <property type="molecule type" value="Genomic_DNA"/>
</dbReference>
<sequence>MKTVIQDTADVYFRRKSDGQLVFTAEAQTASFSQTISEDKLRGRSGINHFIS</sequence>
<dbReference type="RefSeq" id="WP_013390556.1">
    <property type="nucleotide sequence ID" value="NC_014639.1"/>
</dbReference>
<dbReference type="Proteomes" id="UP000006867">
    <property type="component" value="Chromosome"/>
</dbReference>
<keyword evidence="2" id="KW-1185">Reference proteome</keyword>
<name>A0ABM5LX99_BACA1</name>
<gene>
    <name evidence="1" type="ordered locus">BATR1942_07970</name>
</gene>
<protein>
    <submittedName>
        <fullName evidence="1">Uncharacterized protein</fullName>
    </submittedName>
</protein>
<organism evidence="1 2">
    <name type="scientific">Bacillus atrophaeus (strain 1942)</name>
    <dbReference type="NCBI Taxonomy" id="720555"/>
    <lineage>
        <taxon>Bacteria</taxon>
        <taxon>Bacillati</taxon>
        <taxon>Bacillota</taxon>
        <taxon>Bacilli</taxon>
        <taxon>Bacillales</taxon>
        <taxon>Bacillaceae</taxon>
        <taxon>Bacillus</taxon>
    </lineage>
</organism>
<reference evidence="1 2" key="1">
    <citation type="journal article" date="2011" name="Front. Microbiol.">
        <title>Genomic signatures of strain selection and enhancement in Bacillus atrophaeus var. globigii, a historical biowarfare simulant.</title>
        <authorList>
            <person name="Gibbons H.S."/>
            <person name="Broomall S.M."/>
            <person name="McNew L.A."/>
            <person name="Daligault H."/>
            <person name="Chapman C."/>
            <person name="Bruce D."/>
            <person name="Karavis M."/>
            <person name="Krepps M."/>
            <person name="McGregor P.A."/>
            <person name="Hong C."/>
            <person name="Park K.H."/>
            <person name="Akmal A."/>
            <person name="Feldman A."/>
            <person name="Lin J.S."/>
            <person name="Chang W.E."/>
            <person name="Higgs B.W."/>
            <person name="Demirev P."/>
            <person name="Lindquist J."/>
            <person name="Liem A."/>
            <person name="Fochler E."/>
            <person name="Read T.D."/>
            <person name="Tapia R."/>
            <person name="Johnson S."/>
            <person name="Bishop-Lilly K.A."/>
            <person name="Detter C."/>
            <person name="Han C."/>
            <person name="Sozhamannan S."/>
            <person name="Rosenzweig C.N."/>
            <person name="Skowronski E.W."/>
        </authorList>
    </citation>
    <scope>NUCLEOTIDE SEQUENCE [LARGE SCALE GENOMIC DNA]</scope>
    <source>
        <strain evidence="1 2">1942</strain>
    </source>
</reference>
<accession>A0ABM5LX99</accession>
<evidence type="ECO:0000313" key="1">
    <source>
        <dbReference type="EMBL" id="ADP32533.1"/>
    </source>
</evidence>